<sequence length="72" mass="7809">MPWRALCHRSCFVLYYGALIRSYAIHETHQNPGPCKMPSSAILAIALANMIDHLLTQVCTVAKSTAGAILPA</sequence>
<gene>
    <name evidence="1" type="ORF">HK26_08850</name>
</gene>
<evidence type="ECO:0000313" key="2">
    <source>
        <dbReference type="Proteomes" id="UP000194931"/>
    </source>
</evidence>
<keyword evidence="2" id="KW-1185">Reference proteome</keyword>
<dbReference type="EMBL" id="JOPJ01000050">
    <property type="protein sequence ID" value="OUJ10389.1"/>
    <property type="molecule type" value="Genomic_DNA"/>
</dbReference>
<accession>A0A252BRL4</accession>
<dbReference type="AlphaFoldDB" id="A0A252BRL4"/>
<organism evidence="1 2">
    <name type="scientific">Acetobacter okinawensis</name>
    <dbReference type="NCBI Taxonomy" id="1076594"/>
    <lineage>
        <taxon>Bacteria</taxon>
        <taxon>Pseudomonadati</taxon>
        <taxon>Pseudomonadota</taxon>
        <taxon>Alphaproteobacteria</taxon>
        <taxon>Acetobacterales</taxon>
        <taxon>Acetobacteraceae</taxon>
        <taxon>Acetobacter</taxon>
    </lineage>
</organism>
<evidence type="ECO:0000313" key="1">
    <source>
        <dbReference type="EMBL" id="OUJ10389.1"/>
    </source>
</evidence>
<dbReference type="Proteomes" id="UP000194931">
    <property type="component" value="Unassembled WGS sequence"/>
</dbReference>
<proteinExistence type="predicted"/>
<reference evidence="2" key="1">
    <citation type="submission" date="2014-06" db="EMBL/GenBank/DDBJ databases">
        <authorList>
            <person name="Winans N.J."/>
            <person name="Newell P.D."/>
            <person name="Douglas A.E."/>
        </authorList>
    </citation>
    <scope>NUCLEOTIDE SEQUENCE [LARGE SCALE GENOMIC DNA]</scope>
</reference>
<name>A0A252BRL4_9PROT</name>
<protein>
    <submittedName>
        <fullName evidence="1">Uncharacterized protein</fullName>
    </submittedName>
</protein>
<comment type="caution">
    <text evidence="1">The sequence shown here is derived from an EMBL/GenBank/DDBJ whole genome shotgun (WGS) entry which is preliminary data.</text>
</comment>